<reference evidence="2 3" key="2">
    <citation type="submission" date="2018-11" db="EMBL/GenBank/DDBJ databases">
        <authorList>
            <consortium name="Pathogen Informatics"/>
        </authorList>
    </citation>
    <scope>NUCLEOTIDE SEQUENCE [LARGE SCALE GENOMIC DNA]</scope>
    <source>
        <strain evidence="2 3">NST_G2</strain>
    </source>
</reference>
<sequence length="375" mass="43072">MESQLFKIGAELSATRGTIVRQVKLSCDDLINKVRNEFSAHFLGRLITNQEAEMEQVRAAAREKLRNTIAVYEKKLADAINSGLKDQQASELAQREQVIQKMKLELKECRKRISELEDHPNAFEEDEPFELFPFSMLTEQVDKEVQVKILNEVDFEKLVELNKKTVVRLLSLETERDALRLELQKSRKEVFEKSLQAKDFAIERELLKAEYHELAAQKTKPTEEKATMMTPVLVETRATNTAGVSLAEKAIQASIQVETIEERGLKNELNLVRDMVKNLQKQLEDRDRLIEILRKERSKLAEGSSWEQVNELQAKVTELMSQRSRLNQAAAKRISFLHSRLEQVAQSALNRNHEIQNVAKLHTAAVAYLKKSGLR</sequence>
<evidence type="ECO:0000256" key="1">
    <source>
        <dbReference type="SAM" id="Coils"/>
    </source>
</evidence>
<evidence type="ECO:0000313" key="3">
    <source>
        <dbReference type="Proteomes" id="UP000275846"/>
    </source>
</evidence>
<reference evidence="4" key="1">
    <citation type="submission" date="2016-06" db="UniProtKB">
        <authorList>
            <consortium name="WormBaseParasite"/>
        </authorList>
    </citation>
    <scope>IDENTIFICATION</scope>
</reference>
<accession>A0A183SRP9</accession>
<proteinExistence type="predicted"/>
<dbReference type="WBParaSite" id="SSLN_0000711601-mRNA-1">
    <property type="protein sequence ID" value="SSLN_0000711601-mRNA-1"/>
    <property type="gene ID" value="SSLN_0000711601"/>
</dbReference>
<protein>
    <submittedName>
        <fullName evidence="4">Coiled-coil domain-containing protein 22 homolog</fullName>
    </submittedName>
</protein>
<feature type="coiled-coil region" evidence="1">
    <location>
        <begin position="47"/>
        <end position="119"/>
    </location>
</feature>
<feature type="coiled-coil region" evidence="1">
    <location>
        <begin position="262"/>
        <end position="329"/>
    </location>
</feature>
<dbReference type="AlphaFoldDB" id="A0A183SRP9"/>
<keyword evidence="3" id="KW-1185">Reference proteome</keyword>
<name>A0A183SRP9_SCHSO</name>
<dbReference type="OrthoDB" id="10433724at2759"/>
<dbReference type="EMBL" id="UYSU01033898">
    <property type="protein sequence ID" value="VDL93282.1"/>
    <property type="molecule type" value="Genomic_DNA"/>
</dbReference>
<organism evidence="4">
    <name type="scientific">Schistocephalus solidus</name>
    <name type="common">Tapeworm</name>
    <dbReference type="NCBI Taxonomy" id="70667"/>
    <lineage>
        <taxon>Eukaryota</taxon>
        <taxon>Metazoa</taxon>
        <taxon>Spiralia</taxon>
        <taxon>Lophotrochozoa</taxon>
        <taxon>Platyhelminthes</taxon>
        <taxon>Cestoda</taxon>
        <taxon>Eucestoda</taxon>
        <taxon>Diphyllobothriidea</taxon>
        <taxon>Diphyllobothriidae</taxon>
        <taxon>Schistocephalus</taxon>
    </lineage>
</organism>
<evidence type="ECO:0000313" key="4">
    <source>
        <dbReference type="WBParaSite" id="SSLN_0000711601-mRNA-1"/>
    </source>
</evidence>
<evidence type="ECO:0000313" key="2">
    <source>
        <dbReference type="EMBL" id="VDL93282.1"/>
    </source>
</evidence>
<keyword evidence="1" id="KW-0175">Coiled coil</keyword>
<dbReference type="Proteomes" id="UP000275846">
    <property type="component" value="Unassembled WGS sequence"/>
</dbReference>
<gene>
    <name evidence="2" type="ORF">SSLN_LOCUS6897</name>
</gene>